<dbReference type="Gene3D" id="1.25.40.20">
    <property type="entry name" value="Ankyrin repeat-containing domain"/>
    <property type="match status" value="1"/>
</dbReference>
<dbReference type="RefSeq" id="WP_078813296.1">
    <property type="nucleotide sequence ID" value="NZ_FUYE01000005.1"/>
</dbReference>
<keyword evidence="5" id="KW-1185">Reference proteome</keyword>
<dbReference type="SMART" id="SM00248">
    <property type="entry name" value="ANK"/>
    <property type="match status" value="2"/>
</dbReference>
<evidence type="ECO:0000313" key="5">
    <source>
        <dbReference type="Proteomes" id="UP000190774"/>
    </source>
</evidence>
<evidence type="ECO:0000256" key="3">
    <source>
        <dbReference type="PROSITE-ProRule" id="PRU00023"/>
    </source>
</evidence>
<reference evidence="5" key="1">
    <citation type="submission" date="2017-02" db="EMBL/GenBank/DDBJ databases">
        <authorList>
            <person name="Varghese N."/>
            <person name="Submissions S."/>
        </authorList>
    </citation>
    <scope>NUCLEOTIDE SEQUENCE [LARGE SCALE GENOMIC DNA]</scope>
    <source>
        <strain evidence="5">ATCC 700200</strain>
    </source>
</reference>
<dbReference type="InterPro" id="IPR002110">
    <property type="entry name" value="Ankyrin_rpt"/>
</dbReference>
<evidence type="ECO:0000256" key="2">
    <source>
        <dbReference type="ARBA" id="ARBA00023043"/>
    </source>
</evidence>
<evidence type="ECO:0000313" key="4">
    <source>
        <dbReference type="EMBL" id="SKA93375.1"/>
    </source>
</evidence>
<dbReference type="PANTHER" id="PTHR24171">
    <property type="entry name" value="ANKYRIN REPEAT DOMAIN-CONTAINING PROTEIN 39-RELATED"/>
    <property type="match status" value="1"/>
</dbReference>
<organism evidence="4 5">
    <name type="scientific">Prosthecobacter debontii</name>
    <dbReference type="NCBI Taxonomy" id="48467"/>
    <lineage>
        <taxon>Bacteria</taxon>
        <taxon>Pseudomonadati</taxon>
        <taxon>Verrucomicrobiota</taxon>
        <taxon>Verrucomicrobiia</taxon>
        <taxon>Verrucomicrobiales</taxon>
        <taxon>Verrucomicrobiaceae</taxon>
        <taxon>Prosthecobacter</taxon>
    </lineage>
</organism>
<dbReference type="EMBL" id="FUYE01000005">
    <property type="protein sequence ID" value="SKA93375.1"/>
    <property type="molecule type" value="Genomic_DNA"/>
</dbReference>
<feature type="repeat" description="ANK" evidence="3">
    <location>
        <begin position="64"/>
        <end position="96"/>
    </location>
</feature>
<dbReference type="Pfam" id="PF12796">
    <property type="entry name" value="Ank_2"/>
    <property type="match status" value="1"/>
</dbReference>
<dbReference type="AlphaFoldDB" id="A0A1T4XWC8"/>
<evidence type="ECO:0000256" key="1">
    <source>
        <dbReference type="ARBA" id="ARBA00022737"/>
    </source>
</evidence>
<accession>A0A1T4XWC8</accession>
<dbReference type="SUPFAM" id="SSF48403">
    <property type="entry name" value="Ankyrin repeat"/>
    <property type="match status" value="1"/>
</dbReference>
<dbReference type="Proteomes" id="UP000190774">
    <property type="component" value="Unassembled WGS sequence"/>
</dbReference>
<keyword evidence="2 3" id="KW-0040">ANK repeat</keyword>
<dbReference type="STRING" id="48467.SAMN02745166_02092"/>
<keyword evidence="1" id="KW-0677">Repeat</keyword>
<dbReference type="PRINTS" id="PR01415">
    <property type="entry name" value="ANKYRIN"/>
</dbReference>
<sequence length="112" mass="11872">MNVTQVLSDMDDLPEFCYANKPINVNSVGIFGNTPLNIAATQGNVESVQMLIAAGANINFQGEGGSTPLHDAIEQNNQAVIDVLIKYGANKNIKNNDGLTAESLASLLNLKL</sequence>
<feature type="repeat" description="ANK" evidence="3">
    <location>
        <begin position="31"/>
        <end position="63"/>
    </location>
</feature>
<dbReference type="InterPro" id="IPR036770">
    <property type="entry name" value="Ankyrin_rpt-contain_sf"/>
</dbReference>
<protein>
    <submittedName>
        <fullName evidence="4">Ankyrin repeat-containing protein</fullName>
    </submittedName>
</protein>
<dbReference type="OrthoDB" id="13225at2"/>
<dbReference type="PROSITE" id="PS50088">
    <property type="entry name" value="ANK_REPEAT"/>
    <property type="match status" value="2"/>
</dbReference>
<proteinExistence type="predicted"/>
<name>A0A1T4XWC8_9BACT</name>
<dbReference type="PROSITE" id="PS50297">
    <property type="entry name" value="ANK_REP_REGION"/>
    <property type="match status" value="2"/>
</dbReference>
<gene>
    <name evidence="4" type="ORF">SAMN02745166_02092</name>
</gene>